<evidence type="ECO:0000256" key="1">
    <source>
        <dbReference type="SAM" id="SignalP"/>
    </source>
</evidence>
<protein>
    <submittedName>
        <fullName evidence="2">Uncharacterized protein</fullName>
    </submittedName>
</protein>
<feature type="signal peptide" evidence="1">
    <location>
        <begin position="1"/>
        <end position="31"/>
    </location>
</feature>
<organism evidence="2 3">
    <name type="scientific">Sphingomonas pokkalii</name>
    <dbReference type="NCBI Taxonomy" id="2175090"/>
    <lineage>
        <taxon>Bacteria</taxon>
        <taxon>Pseudomonadati</taxon>
        <taxon>Pseudomonadota</taxon>
        <taxon>Alphaproteobacteria</taxon>
        <taxon>Sphingomonadales</taxon>
        <taxon>Sphingomonadaceae</taxon>
        <taxon>Sphingomonas</taxon>
    </lineage>
</organism>
<feature type="chain" id="PRO_5015749137" evidence="1">
    <location>
        <begin position="32"/>
        <end position="131"/>
    </location>
</feature>
<dbReference type="Pfam" id="PF19649">
    <property type="entry name" value="DUF6152"/>
    <property type="match status" value="1"/>
</dbReference>
<reference evidence="2 3" key="1">
    <citation type="submission" date="2018-05" db="EMBL/GenBank/DDBJ databases">
        <title>Description of Sphingomonas pokkalii sp nov, isolated from the rhizosphere of saline tolerant pokkali rice and its draft genome analysis.</title>
        <authorList>
            <person name="Menon R."/>
            <person name="Kumari S."/>
            <person name="Rameshkumar N."/>
        </authorList>
    </citation>
    <scope>NUCLEOTIDE SEQUENCE [LARGE SCALE GENOMIC DNA]</scope>
    <source>
        <strain evidence="2 3">L3B27</strain>
    </source>
</reference>
<dbReference type="AlphaFoldDB" id="A0A2U0SHP1"/>
<accession>A0A2U0SHP1</accession>
<sequence length="131" mass="14098">MKMRKNLTVVAAAAFGTGLLALAVATSPALAHHSFAMFDQTKILNAKGTISEFHWTNPHSFVIVDVKTGGTTTRYTLECNSTNMMTRAGWKVNTVKPGDPVGITYYPLRTGKPGGMLKTVTLPNGKTLSAW</sequence>
<keyword evidence="1" id="KW-0732">Signal</keyword>
<evidence type="ECO:0000313" key="3">
    <source>
        <dbReference type="Proteomes" id="UP000245890"/>
    </source>
</evidence>
<dbReference type="EMBL" id="QENQ01000001">
    <property type="protein sequence ID" value="PVX30856.1"/>
    <property type="molecule type" value="Genomic_DNA"/>
</dbReference>
<dbReference type="Proteomes" id="UP000245890">
    <property type="component" value="Unassembled WGS sequence"/>
</dbReference>
<dbReference type="InterPro" id="IPR046150">
    <property type="entry name" value="DUF6152"/>
</dbReference>
<evidence type="ECO:0000313" key="2">
    <source>
        <dbReference type="EMBL" id="PVX30856.1"/>
    </source>
</evidence>
<keyword evidence="3" id="KW-1185">Reference proteome</keyword>
<dbReference type="RefSeq" id="WP_116470255.1">
    <property type="nucleotide sequence ID" value="NZ_QENQ01000001.1"/>
</dbReference>
<proteinExistence type="predicted"/>
<name>A0A2U0SHP1_9SPHN</name>
<dbReference type="OrthoDB" id="8420938at2"/>
<comment type="caution">
    <text evidence="2">The sequence shown here is derived from an EMBL/GenBank/DDBJ whole genome shotgun (WGS) entry which is preliminary data.</text>
</comment>
<gene>
    <name evidence="2" type="ORF">DD559_17235</name>
</gene>